<reference evidence="3" key="1">
    <citation type="submission" date="2017-09" db="EMBL/GenBank/DDBJ databases">
        <title>Depth-based differentiation of microbial function through sediment-hosted aquifers and enrichment of novel symbionts in the deep terrestrial subsurface.</title>
        <authorList>
            <person name="Probst A.J."/>
            <person name="Ladd B."/>
            <person name="Jarett J.K."/>
            <person name="Geller-Mcgrath D.E."/>
            <person name="Sieber C.M.K."/>
            <person name="Emerson J.B."/>
            <person name="Anantharaman K."/>
            <person name="Thomas B.C."/>
            <person name="Malmstrom R."/>
            <person name="Stieglmeier M."/>
            <person name="Klingl A."/>
            <person name="Woyke T."/>
            <person name="Ryan C.M."/>
            <person name="Banfield J.F."/>
        </authorList>
    </citation>
    <scope>NUCLEOTIDE SEQUENCE [LARGE SCALE GENOMIC DNA]</scope>
</reference>
<feature type="transmembrane region" description="Helical" evidence="1">
    <location>
        <begin position="108"/>
        <end position="126"/>
    </location>
</feature>
<dbReference type="EMBL" id="PFVJ01000025">
    <property type="protein sequence ID" value="PJA90110.1"/>
    <property type="molecule type" value="Genomic_DNA"/>
</dbReference>
<accession>A0A2M7Z7B1</accession>
<feature type="transmembrane region" description="Helical" evidence="1">
    <location>
        <begin position="73"/>
        <end position="96"/>
    </location>
</feature>
<keyword evidence="1" id="KW-0812">Transmembrane</keyword>
<comment type="caution">
    <text evidence="2">The sequence shown here is derived from an EMBL/GenBank/DDBJ whole genome shotgun (WGS) entry which is preliminary data.</text>
</comment>
<proteinExistence type="predicted"/>
<name>A0A2M7Z7B1_9BACT</name>
<organism evidence="2 3">
    <name type="scientific">Candidatus Magasanikbacteria bacterium CG_4_9_14_3_um_filter_32_9</name>
    <dbReference type="NCBI Taxonomy" id="1974644"/>
    <lineage>
        <taxon>Bacteria</taxon>
        <taxon>Candidatus Magasanikiibacteriota</taxon>
    </lineage>
</organism>
<keyword evidence="1" id="KW-1133">Transmembrane helix</keyword>
<dbReference type="Proteomes" id="UP000230843">
    <property type="component" value="Unassembled WGS sequence"/>
</dbReference>
<dbReference type="AlphaFoldDB" id="A0A2M7Z7B1"/>
<evidence type="ECO:0000313" key="3">
    <source>
        <dbReference type="Proteomes" id="UP000230843"/>
    </source>
</evidence>
<evidence type="ECO:0000313" key="2">
    <source>
        <dbReference type="EMBL" id="PJA90110.1"/>
    </source>
</evidence>
<protein>
    <submittedName>
        <fullName evidence="2">Uncharacterized protein</fullName>
    </submittedName>
</protein>
<evidence type="ECO:0000256" key="1">
    <source>
        <dbReference type="SAM" id="Phobius"/>
    </source>
</evidence>
<sequence length="141" mass="16521">MTKSIFWFIFALSKRNQLGNWQAKEEDNMLFKIDLFFCLIYTLFLVITLYSFSKWTIAVPEKWMFTNPKNEETGEIVFISMGWGIVCSFCSIVTIILTTVTTIHDARFLIYVISVILIYSFSSLLVRKNKTKQQEEKEGKT</sequence>
<keyword evidence="1" id="KW-0472">Membrane</keyword>
<feature type="transmembrane region" description="Helical" evidence="1">
    <location>
        <begin position="33"/>
        <end position="52"/>
    </location>
</feature>
<gene>
    <name evidence="2" type="ORF">CO137_01035</name>
</gene>